<reference evidence="1 2" key="1">
    <citation type="journal article" date="2024" name="Nat. Commun.">
        <title>Phylogenomics reveals the evolutionary origins of lichenization in chlorophyte algae.</title>
        <authorList>
            <person name="Puginier C."/>
            <person name="Libourel C."/>
            <person name="Otte J."/>
            <person name="Skaloud P."/>
            <person name="Haon M."/>
            <person name="Grisel S."/>
            <person name="Petersen M."/>
            <person name="Berrin J.G."/>
            <person name="Delaux P.M."/>
            <person name="Dal Grande F."/>
            <person name="Keller J."/>
        </authorList>
    </citation>
    <scope>NUCLEOTIDE SEQUENCE [LARGE SCALE GENOMIC DNA]</scope>
    <source>
        <strain evidence="1 2">SAG 2145</strain>
    </source>
</reference>
<comment type="caution">
    <text evidence="1">The sequence shown here is derived from an EMBL/GenBank/DDBJ whole genome shotgun (WGS) entry which is preliminary data.</text>
</comment>
<protein>
    <recommendedName>
        <fullName evidence="3">Acyltransferase</fullName>
    </recommendedName>
</protein>
<name>A0AAW1RYN7_9CHLO</name>
<dbReference type="Proteomes" id="UP001438707">
    <property type="component" value="Unassembled WGS sequence"/>
</dbReference>
<gene>
    <name evidence="1" type="ORF">WJX74_001670</name>
</gene>
<dbReference type="AlphaFoldDB" id="A0AAW1RYN7"/>
<accession>A0AAW1RYN7</accession>
<dbReference type="EMBL" id="JALJOS010000005">
    <property type="protein sequence ID" value="KAK9838702.1"/>
    <property type="molecule type" value="Genomic_DNA"/>
</dbReference>
<evidence type="ECO:0000313" key="2">
    <source>
        <dbReference type="Proteomes" id="UP001438707"/>
    </source>
</evidence>
<proteinExistence type="predicted"/>
<evidence type="ECO:0008006" key="3">
    <source>
        <dbReference type="Google" id="ProtNLM"/>
    </source>
</evidence>
<dbReference type="Gene3D" id="3.30.559.10">
    <property type="entry name" value="Chloramphenicol acetyltransferase-like domain"/>
    <property type="match status" value="2"/>
</dbReference>
<dbReference type="InterPro" id="IPR023213">
    <property type="entry name" value="CAT-like_dom_sf"/>
</dbReference>
<evidence type="ECO:0000313" key="1">
    <source>
        <dbReference type="EMBL" id="KAK9838702.1"/>
    </source>
</evidence>
<organism evidence="1 2">
    <name type="scientific">Apatococcus lobatus</name>
    <dbReference type="NCBI Taxonomy" id="904363"/>
    <lineage>
        <taxon>Eukaryota</taxon>
        <taxon>Viridiplantae</taxon>
        <taxon>Chlorophyta</taxon>
        <taxon>core chlorophytes</taxon>
        <taxon>Trebouxiophyceae</taxon>
        <taxon>Chlorellales</taxon>
        <taxon>Chlorellaceae</taxon>
        <taxon>Apatococcus</taxon>
    </lineage>
</organism>
<sequence length="421" mass="45268">MTPIVAPFEVSTGPCTLERRYTNARRSVLPRVDKQDPEGRTFFDHSNSGFVFSSCQRSDLQLRDTLNSFVVPSTPEVQPVTEVAAPFVEQLDIAGYLAGETPLVGIRLTSVRDGSVLSISLSHVVADEELIASLPKMPPPPCSFEDCVEMGAYDVFSNIKAEREGGITHSHHVLHLPGVALGHLREQVLASRTAEEQGIQSLTVHDIMAATLWIAREAAEGNDLSHGLKRCMTYAVDLRRASAVTADAAHKVPTDFWGNAVYAQIVMPPPAPTTIGSNGSHSQAELVRSVLAAAVCAVHAGTQGLRADPNFISKSLGSHSDMEDSNYWKDLLVAPGLVPFRDCAGMSSSWRGGTIDKVDFGQGKPWLVAGKIVPLSQVSNIMSNGPGGDGALYTAAFRNGGHQRLIDSRILELIDPKIVLM</sequence>
<keyword evidence="2" id="KW-1185">Reference proteome</keyword>